<dbReference type="InterPro" id="IPR036396">
    <property type="entry name" value="Cyt_P450_sf"/>
</dbReference>
<evidence type="ECO:0000256" key="19">
    <source>
        <dbReference type="ARBA" id="ARBA00023136"/>
    </source>
</evidence>
<evidence type="ECO:0000256" key="32">
    <source>
        <dbReference type="ARBA" id="ARBA00051503"/>
    </source>
</evidence>
<evidence type="ECO:0000256" key="8">
    <source>
        <dbReference type="ARBA" id="ARBA00022617"/>
    </source>
</evidence>
<dbReference type="PROSITE" id="PS00086">
    <property type="entry name" value="CYTOCHROME_P450"/>
    <property type="match status" value="1"/>
</dbReference>
<evidence type="ECO:0000256" key="27">
    <source>
        <dbReference type="ARBA" id="ARBA00050344"/>
    </source>
</evidence>
<dbReference type="EC" id="1.14.14.25" evidence="41"/>
<evidence type="ECO:0000256" key="5">
    <source>
        <dbReference type="ARBA" id="ARBA00005108"/>
    </source>
</evidence>
<comment type="catalytic activity">
    <reaction evidence="29">
        <text>7-dehydrocholesterol + reduced [NADPH--hemoprotein reductase] + O2 = cholesta-5,7-dien-3beta,25-diol + oxidized [NADPH--hemoprotein reductase] + H2O + H(+)</text>
        <dbReference type="Rhea" id="RHEA:53240"/>
        <dbReference type="Rhea" id="RHEA-COMP:11964"/>
        <dbReference type="Rhea" id="RHEA-COMP:11965"/>
        <dbReference type="ChEBI" id="CHEBI:15377"/>
        <dbReference type="ChEBI" id="CHEBI:15378"/>
        <dbReference type="ChEBI" id="CHEBI:15379"/>
        <dbReference type="ChEBI" id="CHEBI:17759"/>
        <dbReference type="ChEBI" id="CHEBI:57618"/>
        <dbReference type="ChEBI" id="CHEBI:58210"/>
        <dbReference type="ChEBI" id="CHEBI:137057"/>
    </reaction>
    <physiologicalReaction direction="left-to-right" evidence="29">
        <dbReference type="Rhea" id="RHEA:53241"/>
    </physiologicalReaction>
</comment>
<comment type="catalytic activity">
    <reaction evidence="34">
        <text>7alpha-hydroxycholesterol + reduced [NADPH--hemoprotein reductase] + O2 = (24S)-7alpha-dihydroxycholesterol + oxidized [NADPH--hemoprotein reductase] + H2O + H(+)</text>
        <dbReference type="Rhea" id="RHEA:46380"/>
        <dbReference type="Rhea" id="RHEA-COMP:11964"/>
        <dbReference type="Rhea" id="RHEA-COMP:11965"/>
        <dbReference type="ChEBI" id="CHEBI:15377"/>
        <dbReference type="ChEBI" id="CHEBI:15378"/>
        <dbReference type="ChEBI" id="CHEBI:15379"/>
        <dbReference type="ChEBI" id="CHEBI:17500"/>
        <dbReference type="ChEBI" id="CHEBI:37640"/>
        <dbReference type="ChEBI" id="CHEBI:57618"/>
        <dbReference type="ChEBI" id="CHEBI:58210"/>
    </reaction>
    <physiologicalReaction direction="left-to-right" evidence="34">
        <dbReference type="Rhea" id="RHEA:46381"/>
    </physiologicalReaction>
</comment>
<evidence type="ECO:0000256" key="12">
    <source>
        <dbReference type="ARBA" id="ARBA00022848"/>
    </source>
</evidence>
<dbReference type="GO" id="GO:0098794">
    <property type="term" value="C:postsynapse"/>
    <property type="evidence" value="ECO:0007669"/>
    <property type="project" value="UniProtKB-SubCell"/>
</dbReference>
<dbReference type="PANTHER" id="PTHR24293">
    <property type="entry name" value="CYTOCHROME P450 FAMILY 46 SUBFAMILY A"/>
    <property type="match status" value="1"/>
</dbReference>
<keyword evidence="20" id="KW-1207">Sterol metabolism</keyword>
<dbReference type="CDD" id="cd20613">
    <property type="entry name" value="CYP46A1-like"/>
    <property type="match status" value="1"/>
</dbReference>
<keyword evidence="18" id="KW-0443">Lipid metabolism</keyword>
<reference evidence="50" key="1">
    <citation type="submission" date="2015-02" db="EMBL/GenBank/DDBJ databases">
        <title>Genome sequencing for Strongylocentrotus purpuratus.</title>
        <authorList>
            <person name="Murali S."/>
            <person name="Liu Y."/>
            <person name="Vee V."/>
            <person name="English A."/>
            <person name="Wang M."/>
            <person name="Skinner E."/>
            <person name="Han Y."/>
            <person name="Muzny D.M."/>
            <person name="Worley K.C."/>
            <person name="Gibbs R.A."/>
        </authorList>
    </citation>
    <scope>NUCLEOTIDE SEQUENCE</scope>
</reference>
<feature type="transmembrane region" description="Helical" evidence="48">
    <location>
        <begin position="6"/>
        <end position="28"/>
    </location>
</feature>
<comment type="catalytic activity">
    <reaction evidence="26">
        <text>desmosterol + reduced [NADPH--hemoprotein reductase] + O2 = (24Z),26-hydroxydesmosterol + oxidized [NADPH--hemoprotein reductase] + H2O + H(+)</text>
        <dbReference type="Rhea" id="RHEA:53236"/>
        <dbReference type="Rhea" id="RHEA-COMP:11964"/>
        <dbReference type="Rhea" id="RHEA-COMP:11965"/>
        <dbReference type="ChEBI" id="CHEBI:15377"/>
        <dbReference type="ChEBI" id="CHEBI:15378"/>
        <dbReference type="ChEBI" id="CHEBI:15379"/>
        <dbReference type="ChEBI" id="CHEBI:17737"/>
        <dbReference type="ChEBI" id="CHEBI:57618"/>
        <dbReference type="ChEBI" id="CHEBI:58210"/>
        <dbReference type="ChEBI" id="CHEBI:137053"/>
    </reaction>
    <physiologicalReaction direction="left-to-right" evidence="26">
        <dbReference type="Rhea" id="RHEA:53237"/>
    </physiologicalReaction>
</comment>
<comment type="catalytic activity">
    <reaction evidence="30">
        <text>cholesterol + reduced [NADPH--hemoprotein reductase] + O2 = (24S)-hydroxycholesterol + oxidized [NADPH--hemoprotein reductase] + H2O + H(+)</text>
        <dbReference type="Rhea" id="RHEA:22716"/>
        <dbReference type="Rhea" id="RHEA-COMP:11964"/>
        <dbReference type="Rhea" id="RHEA-COMP:11965"/>
        <dbReference type="ChEBI" id="CHEBI:15377"/>
        <dbReference type="ChEBI" id="CHEBI:15378"/>
        <dbReference type="ChEBI" id="CHEBI:15379"/>
        <dbReference type="ChEBI" id="CHEBI:16113"/>
        <dbReference type="ChEBI" id="CHEBI:34310"/>
        <dbReference type="ChEBI" id="CHEBI:57618"/>
        <dbReference type="ChEBI" id="CHEBI:58210"/>
        <dbReference type="EC" id="1.14.14.25"/>
    </reaction>
    <physiologicalReaction direction="left-to-right" evidence="30">
        <dbReference type="Rhea" id="RHEA:22717"/>
    </physiologicalReaction>
</comment>
<evidence type="ECO:0000256" key="15">
    <source>
        <dbReference type="ARBA" id="ARBA00023004"/>
    </source>
</evidence>
<dbReference type="OrthoDB" id="1470350at2759"/>
<comment type="catalytic activity">
    <reaction evidence="31">
        <text>testosterone + reduced [NADPH--hemoprotein reductase] + O2 = 16beta,17beta-dihydroxyandrost-4-en-3-one + oxidized [NADPH--hemoprotein reductase] + H2O + H(+)</text>
        <dbReference type="Rhea" id="RHEA:46304"/>
        <dbReference type="Rhea" id="RHEA-COMP:11964"/>
        <dbReference type="Rhea" id="RHEA-COMP:11965"/>
        <dbReference type="ChEBI" id="CHEBI:15377"/>
        <dbReference type="ChEBI" id="CHEBI:15378"/>
        <dbReference type="ChEBI" id="CHEBI:15379"/>
        <dbReference type="ChEBI" id="CHEBI:17347"/>
        <dbReference type="ChEBI" id="CHEBI:57618"/>
        <dbReference type="ChEBI" id="CHEBI:58210"/>
        <dbReference type="ChEBI" id="CHEBI:83027"/>
    </reaction>
    <physiologicalReaction direction="left-to-right" evidence="31">
        <dbReference type="Rhea" id="RHEA:46305"/>
    </physiologicalReaction>
</comment>
<dbReference type="EnsemblMetazoa" id="XM_030974831">
    <property type="protein sequence ID" value="XP_030830691"/>
    <property type="gene ID" value="LOC105437946"/>
</dbReference>
<dbReference type="GO" id="GO:0006707">
    <property type="term" value="P:cholesterol catabolic process"/>
    <property type="evidence" value="ECO:0000318"/>
    <property type="project" value="GO_Central"/>
</dbReference>
<keyword evidence="8 46" id="KW-0349">Heme</keyword>
<comment type="catalytic activity">
    <reaction evidence="37">
        <text>7-dehydrocholesterol + reduced [NADPH--hemoprotein reductase] + O2 = cholesta-5,7-dien-3beta,24S-diol + oxidized [NADPH--hemoprotein reductase] + H2O + H(+)</text>
        <dbReference type="Rhea" id="RHEA:53244"/>
        <dbReference type="Rhea" id="RHEA-COMP:11964"/>
        <dbReference type="Rhea" id="RHEA-COMP:11965"/>
        <dbReference type="ChEBI" id="CHEBI:15377"/>
        <dbReference type="ChEBI" id="CHEBI:15378"/>
        <dbReference type="ChEBI" id="CHEBI:15379"/>
        <dbReference type="ChEBI" id="CHEBI:17759"/>
        <dbReference type="ChEBI" id="CHEBI:57618"/>
        <dbReference type="ChEBI" id="CHEBI:58210"/>
        <dbReference type="ChEBI" id="CHEBI:137061"/>
    </reaction>
    <physiologicalReaction direction="left-to-right" evidence="37">
        <dbReference type="Rhea" id="RHEA:53245"/>
    </physiologicalReaction>
</comment>
<evidence type="ECO:0000256" key="7">
    <source>
        <dbReference type="ARBA" id="ARBA00022548"/>
    </source>
</evidence>
<evidence type="ECO:0000256" key="33">
    <source>
        <dbReference type="ARBA" id="ARBA00051527"/>
    </source>
</evidence>
<keyword evidence="17 47" id="KW-0503">Monooxygenase</keyword>
<dbReference type="GO" id="GO:0098793">
    <property type="term" value="C:presynapse"/>
    <property type="evidence" value="ECO:0007669"/>
    <property type="project" value="UniProtKB-SubCell"/>
</dbReference>
<evidence type="ECO:0000256" key="48">
    <source>
        <dbReference type="SAM" id="Phobius"/>
    </source>
</evidence>
<dbReference type="Pfam" id="PF00067">
    <property type="entry name" value="p450"/>
    <property type="match status" value="1"/>
</dbReference>
<evidence type="ECO:0000256" key="42">
    <source>
        <dbReference type="ARBA" id="ARBA00068948"/>
    </source>
</evidence>
<evidence type="ECO:0000256" key="2">
    <source>
        <dbReference type="ARBA" id="ARBA00004111"/>
    </source>
</evidence>
<evidence type="ECO:0000256" key="14">
    <source>
        <dbReference type="ARBA" id="ARBA00023002"/>
    </source>
</evidence>
<evidence type="ECO:0000256" key="34">
    <source>
        <dbReference type="ARBA" id="ARBA00051606"/>
    </source>
</evidence>
<keyword evidence="14 47" id="KW-0560">Oxidoreductase</keyword>
<evidence type="ECO:0000256" key="26">
    <source>
        <dbReference type="ARBA" id="ARBA00050139"/>
    </source>
</evidence>
<dbReference type="SUPFAM" id="SSF48264">
    <property type="entry name" value="Cytochrome P450"/>
    <property type="match status" value="1"/>
</dbReference>
<comment type="catalytic activity">
    <reaction evidence="27">
        <text>testosterone + reduced [NADPH--hemoprotein reductase] + O2 = 2-hydroxytestosterone + oxidized [NADPH--hemoprotein reductase] + H2O + H(+)</text>
        <dbReference type="Rhea" id="RHEA:46300"/>
        <dbReference type="Rhea" id="RHEA-COMP:11964"/>
        <dbReference type="Rhea" id="RHEA-COMP:11965"/>
        <dbReference type="ChEBI" id="CHEBI:15377"/>
        <dbReference type="ChEBI" id="CHEBI:15378"/>
        <dbReference type="ChEBI" id="CHEBI:15379"/>
        <dbReference type="ChEBI" id="CHEBI:17347"/>
        <dbReference type="ChEBI" id="CHEBI:57618"/>
        <dbReference type="ChEBI" id="CHEBI:58210"/>
        <dbReference type="ChEBI" id="CHEBI:86013"/>
    </reaction>
    <physiologicalReaction direction="left-to-right" evidence="27">
        <dbReference type="Rhea" id="RHEA:46301"/>
    </physiologicalReaction>
</comment>
<comment type="catalytic activity">
    <reaction evidence="28">
        <text>(24S)-hydroxycholesterol + reduced [NADPH--hemoprotein reductase] + O2 = 24S,25-dihydroxycholesterol + oxidized [NADPH--hemoprotein reductase] + H2O + H(+)</text>
        <dbReference type="Rhea" id="RHEA:46384"/>
        <dbReference type="Rhea" id="RHEA-COMP:11964"/>
        <dbReference type="Rhea" id="RHEA-COMP:11965"/>
        <dbReference type="ChEBI" id="CHEBI:15377"/>
        <dbReference type="ChEBI" id="CHEBI:15378"/>
        <dbReference type="ChEBI" id="CHEBI:15379"/>
        <dbReference type="ChEBI" id="CHEBI:34310"/>
        <dbReference type="ChEBI" id="CHEBI:57618"/>
        <dbReference type="ChEBI" id="CHEBI:58210"/>
        <dbReference type="ChEBI" id="CHEBI:86074"/>
    </reaction>
    <physiologicalReaction direction="left-to-right" evidence="28">
        <dbReference type="Rhea" id="RHEA:46385"/>
    </physiologicalReaction>
</comment>
<evidence type="ECO:0000256" key="31">
    <source>
        <dbReference type="ARBA" id="ARBA00051188"/>
    </source>
</evidence>
<comment type="catalytic activity">
    <reaction evidence="38">
        <text>progesterone + reduced [NADPH--hemoprotein reductase] + O2 = 17alpha-hydroxyprogesterone + oxidized [NADPH--hemoprotein reductase] + H2O + H(+)</text>
        <dbReference type="Rhea" id="RHEA:46308"/>
        <dbReference type="Rhea" id="RHEA-COMP:11964"/>
        <dbReference type="Rhea" id="RHEA-COMP:11965"/>
        <dbReference type="ChEBI" id="CHEBI:15377"/>
        <dbReference type="ChEBI" id="CHEBI:15378"/>
        <dbReference type="ChEBI" id="CHEBI:15379"/>
        <dbReference type="ChEBI" id="CHEBI:17026"/>
        <dbReference type="ChEBI" id="CHEBI:17252"/>
        <dbReference type="ChEBI" id="CHEBI:57618"/>
        <dbReference type="ChEBI" id="CHEBI:58210"/>
    </reaction>
    <physiologicalReaction direction="left-to-right" evidence="38">
        <dbReference type="Rhea" id="RHEA:46309"/>
    </physiologicalReaction>
</comment>
<comment type="pathway">
    <text evidence="5">Lipid metabolism; C21-steroid hormone metabolism.</text>
</comment>
<evidence type="ECO:0000256" key="45">
    <source>
        <dbReference type="ARBA" id="ARBA00080170"/>
    </source>
</evidence>
<keyword evidence="13 48" id="KW-1133">Transmembrane helix</keyword>
<evidence type="ECO:0000256" key="38">
    <source>
        <dbReference type="ARBA" id="ARBA00052074"/>
    </source>
</evidence>
<dbReference type="PRINTS" id="PR00463">
    <property type="entry name" value="EP450I"/>
</dbReference>
<keyword evidence="10 46" id="KW-0479">Metal-binding</keyword>
<evidence type="ECO:0000256" key="4">
    <source>
        <dbReference type="ARBA" id="ARBA00004389"/>
    </source>
</evidence>
<evidence type="ECO:0000256" key="22">
    <source>
        <dbReference type="ARBA" id="ARBA00023273"/>
    </source>
</evidence>
<evidence type="ECO:0000256" key="41">
    <source>
        <dbReference type="ARBA" id="ARBA00066440"/>
    </source>
</evidence>
<sequence>MEGNLIVFGLCLLVTAFSFIFLGIFFYVSYNRNIYSHIPHPKPLHFLLGHLPLFKEVAKNGPVAKKMVEWSKELGPVYCLHIVFRTLIMCNDSTVIKELLTRSKYLKSPDNYRGLKSVYGAMTLGNGLLSEMNHEVWMKKRALFNPAFHRKYLMGLMNEFNSCSAKLVNHLIPLSDGQTEVVMLKEFERLTSEIIGKVGFGMEDDIIGNPDSPLCQLLPKVLSGMNSVYRRPLLKYSILPKDIKYKHEVRAAANEIRAVGRRCILARIDALRRGDQVPQDILTYILQESNNLEGIKDFDLEDMVDEFVTFFGAGQETTANVLSFTLLHLGRNPQVMKKLRDEIDTVLKGRNYVEYSDVGKMKYLTLVLKETLRINPPIGHLNRLLPHEMDICGYKVPKGSVVMVPIYGMGRNEKHFKNPEKFDPERFTRDEDSPLFAYMPFSLGARSCIGQTFTMIEFKVVICKLIQQLEFQLVPNQSFEFVEETLTFKPKDGCKSYITMRNI</sequence>
<comment type="subcellular location">
    <subcellularLocation>
        <location evidence="3">Cell projection</location>
        <location evidence="3">Dendrite</location>
    </subcellularLocation>
    <subcellularLocation>
        <location evidence="4">Endoplasmic reticulum membrane</location>
        <topology evidence="4">Single-pass membrane protein</topology>
    </subcellularLocation>
    <subcellularLocation>
        <location evidence="2">Microsome membrane</location>
        <topology evidence="2">Single-pass membrane protein</topology>
    </subcellularLocation>
    <subcellularLocation>
        <location evidence="24">Postsynapse</location>
    </subcellularLocation>
    <subcellularLocation>
        <location evidence="23">Presynapse</location>
    </subcellularLocation>
</comment>
<dbReference type="PANTHER" id="PTHR24293:SF0">
    <property type="entry name" value="CYP46A1 PROTEIN-RELATED"/>
    <property type="match status" value="1"/>
</dbReference>
<keyword evidence="16" id="KW-0770">Synapse</keyword>
<evidence type="ECO:0000256" key="23">
    <source>
        <dbReference type="ARBA" id="ARBA00034106"/>
    </source>
</evidence>
<keyword evidence="7" id="KW-0153">Cholesterol metabolism</keyword>
<dbReference type="FunCoup" id="A0A7M7N3I7">
    <property type="interactions" value="219"/>
</dbReference>
<evidence type="ECO:0000256" key="9">
    <source>
        <dbReference type="ARBA" id="ARBA00022692"/>
    </source>
</evidence>
<name>A0A7M7N3I7_STRPU</name>
<keyword evidence="21" id="KW-0753">Steroid metabolism</keyword>
<comment type="catalytic activity">
    <reaction evidence="35">
        <text>cholestanol + reduced [NADPH--hemoprotein reductase] + O2 = (24S)-hydroxycholestanol + oxidized [NADPH--hemoprotein reductase] + H2O + H(+)</text>
        <dbReference type="Rhea" id="RHEA:53808"/>
        <dbReference type="Rhea" id="RHEA-COMP:11964"/>
        <dbReference type="Rhea" id="RHEA-COMP:11965"/>
        <dbReference type="ChEBI" id="CHEBI:15377"/>
        <dbReference type="ChEBI" id="CHEBI:15378"/>
        <dbReference type="ChEBI" id="CHEBI:15379"/>
        <dbReference type="ChEBI" id="CHEBI:57618"/>
        <dbReference type="ChEBI" id="CHEBI:58210"/>
        <dbReference type="ChEBI" id="CHEBI:86570"/>
        <dbReference type="ChEBI" id="CHEBI:137687"/>
    </reaction>
    <physiologicalReaction direction="left-to-right" evidence="35">
        <dbReference type="Rhea" id="RHEA:53809"/>
    </physiologicalReaction>
</comment>
<evidence type="ECO:0000256" key="25">
    <source>
        <dbReference type="ARBA" id="ARBA00049645"/>
    </source>
</evidence>
<evidence type="ECO:0000256" key="11">
    <source>
        <dbReference type="ARBA" id="ARBA00022824"/>
    </source>
</evidence>
<evidence type="ECO:0000256" key="20">
    <source>
        <dbReference type="ARBA" id="ARBA00023166"/>
    </source>
</evidence>
<evidence type="ECO:0000256" key="6">
    <source>
        <dbReference type="ARBA" id="ARBA00010617"/>
    </source>
</evidence>
<keyword evidence="9 48" id="KW-0812">Transmembrane</keyword>
<proteinExistence type="inferred from homology"/>
<dbReference type="AlphaFoldDB" id="A0A7M7N3I7"/>
<evidence type="ECO:0000313" key="49">
    <source>
        <dbReference type="EnsemblMetazoa" id="XP_030830691"/>
    </source>
</evidence>
<evidence type="ECO:0000256" key="29">
    <source>
        <dbReference type="ARBA" id="ARBA00050696"/>
    </source>
</evidence>
<dbReference type="Gene3D" id="1.10.630.10">
    <property type="entry name" value="Cytochrome P450"/>
    <property type="match status" value="1"/>
</dbReference>
<dbReference type="InterPro" id="IPR039983">
    <property type="entry name" value="CYP46A1"/>
</dbReference>
<comment type="similarity">
    <text evidence="6 47">Belongs to the cytochrome P450 family.</text>
</comment>
<keyword evidence="22" id="KW-0966">Cell projection</keyword>
<comment type="catalytic activity">
    <reaction evidence="36">
        <text>(24S)-hydroxycholesterol + reduced [NADPH--hemoprotein reductase] + O2 = (24S,25R)-24,26-dihydroxycholesterol + oxidized [NADPH--hemoprotein reductase] + H2O + H(+)</text>
        <dbReference type="Rhea" id="RHEA:46388"/>
        <dbReference type="Rhea" id="RHEA-COMP:11964"/>
        <dbReference type="Rhea" id="RHEA-COMP:11965"/>
        <dbReference type="ChEBI" id="CHEBI:15377"/>
        <dbReference type="ChEBI" id="CHEBI:15378"/>
        <dbReference type="ChEBI" id="CHEBI:15379"/>
        <dbReference type="ChEBI" id="CHEBI:34310"/>
        <dbReference type="ChEBI" id="CHEBI:57618"/>
        <dbReference type="ChEBI" id="CHEBI:58210"/>
        <dbReference type="ChEBI" id="CHEBI:86165"/>
    </reaction>
    <physiologicalReaction direction="left-to-right" evidence="36">
        <dbReference type="Rhea" id="RHEA:46389"/>
    </physiologicalReaction>
</comment>
<keyword evidence="12" id="KW-0492">Microsome</keyword>
<dbReference type="InterPro" id="IPR002401">
    <property type="entry name" value="Cyt_P450_E_grp-I"/>
</dbReference>
<dbReference type="GeneID" id="105437946"/>
<keyword evidence="11" id="KW-0256">Endoplasmic reticulum</keyword>
<comment type="catalytic activity">
    <reaction evidence="39">
        <text>desmosterol + reduced [NADPH--hemoprotein reductase] + O2 = (24S)-25-epoxycholesterol + oxidized [NADPH--hemoprotein reductase] + H2O + H(+)</text>
        <dbReference type="Rhea" id="RHEA:53232"/>
        <dbReference type="Rhea" id="RHEA-COMP:11964"/>
        <dbReference type="Rhea" id="RHEA-COMP:11965"/>
        <dbReference type="ChEBI" id="CHEBI:15377"/>
        <dbReference type="ChEBI" id="CHEBI:15378"/>
        <dbReference type="ChEBI" id="CHEBI:15379"/>
        <dbReference type="ChEBI" id="CHEBI:17737"/>
        <dbReference type="ChEBI" id="CHEBI:41633"/>
        <dbReference type="ChEBI" id="CHEBI:57618"/>
        <dbReference type="ChEBI" id="CHEBI:58210"/>
    </reaction>
    <physiologicalReaction direction="left-to-right" evidence="39">
        <dbReference type="Rhea" id="RHEA:53233"/>
    </physiologicalReaction>
</comment>
<evidence type="ECO:0000256" key="47">
    <source>
        <dbReference type="RuleBase" id="RU000461"/>
    </source>
</evidence>
<dbReference type="RefSeq" id="XP_030830691.1">
    <property type="nucleotide sequence ID" value="XM_030974831.1"/>
</dbReference>
<reference evidence="49" key="2">
    <citation type="submission" date="2021-01" db="UniProtKB">
        <authorList>
            <consortium name="EnsemblMetazoa"/>
        </authorList>
    </citation>
    <scope>IDENTIFICATION</scope>
</reference>
<comment type="catalytic activity">
    <reaction evidence="32">
        <text>testosterone + reduced [NADPH--hemoprotein reductase] + O2 = 6beta,17beta-dihydroxyandrost-4-en-3-one + oxidized [NADPH--hemoprotein reductase] + H2O + H(+)</text>
        <dbReference type="Rhea" id="RHEA:46296"/>
        <dbReference type="Rhea" id="RHEA-COMP:11964"/>
        <dbReference type="Rhea" id="RHEA-COMP:11965"/>
        <dbReference type="ChEBI" id="CHEBI:15377"/>
        <dbReference type="ChEBI" id="CHEBI:15378"/>
        <dbReference type="ChEBI" id="CHEBI:15379"/>
        <dbReference type="ChEBI" id="CHEBI:17347"/>
        <dbReference type="ChEBI" id="CHEBI:34477"/>
        <dbReference type="ChEBI" id="CHEBI:57618"/>
        <dbReference type="ChEBI" id="CHEBI:58210"/>
    </reaction>
    <physiologicalReaction direction="left-to-right" evidence="32">
        <dbReference type="Rhea" id="RHEA:46297"/>
    </physiologicalReaction>
</comment>
<evidence type="ECO:0000256" key="30">
    <source>
        <dbReference type="ARBA" id="ARBA00050991"/>
    </source>
</evidence>
<evidence type="ECO:0000256" key="39">
    <source>
        <dbReference type="ARBA" id="ARBA00052870"/>
    </source>
</evidence>
<organism evidence="49 50">
    <name type="scientific">Strongylocentrotus purpuratus</name>
    <name type="common">Purple sea urchin</name>
    <dbReference type="NCBI Taxonomy" id="7668"/>
    <lineage>
        <taxon>Eukaryota</taxon>
        <taxon>Metazoa</taxon>
        <taxon>Echinodermata</taxon>
        <taxon>Eleutherozoa</taxon>
        <taxon>Echinozoa</taxon>
        <taxon>Echinoidea</taxon>
        <taxon>Euechinoidea</taxon>
        <taxon>Echinacea</taxon>
        <taxon>Camarodonta</taxon>
        <taxon>Echinidea</taxon>
        <taxon>Strongylocentrotidae</taxon>
        <taxon>Strongylocentrotus</taxon>
    </lineage>
</organism>
<evidence type="ECO:0000256" key="3">
    <source>
        <dbReference type="ARBA" id="ARBA00004279"/>
    </source>
</evidence>
<comment type="cofactor">
    <cofactor evidence="1 46">
        <name>heme</name>
        <dbReference type="ChEBI" id="CHEBI:30413"/>
    </cofactor>
</comment>
<comment type="pathway">
    <text evidence="25">Steroid metabolism; cholesterol degradation.</text>
</comment>
<evidence type="ECO:0000256" key="44">
    <source>
        <dbReference type="ARBA" id="ARBA00079170"/>
    </source>
</evidence>
<dbReference type="GO" id="GO:0020037">
    <property type="term" value="F:heme binding"/>
    <property type="evidence" value="ECO:0000318"/>
    <property type="project" value="GO_Central"/>
</dbReference>
<evidence type="ECO:0000256" key="21">
    <source>
        <dbReference type="ARBA" id="ARBA00023221"/>
    </source>
</evidence>
<evidence type="ECO:0000313" key="50">
    <source>
        <dbReference type="Proteomes" id="UP000007110"/>
    </source>
</evidence>
<dbReference type="GO" id="GO:0033781">
    <property type="term" value="F:cholesterol 24-hydroxylase activity"/>
    <property type="evidence" value="ECO:0000318"/>
    <property type="project" value="GO_Central"/>
</dbReference>
<keyword evidence="19 48" id="KW-0472">Membrane</keyword>
<dbReference type="KEGG" id="spu:105437946"/>
<evidence type="ECO:0000256" key="17">
    <source>
        <dbReference type="ARBA" id="ARBA00023033"/>
    </source>
</evidence>
<evidence type="ECO:0000256" key="35">
    <source>
        <dbReference type="ARBA" id="ARBA00051748"/>
    </source>
</evidence>
<evidence type="ECO:0000256" key="43">
    <source>
        <dbReference type="ARBA" id="ARBA00077287"/>
    </source>
</evidence>
<dbReference type="InParanoid" id="A0A7M7N3I7"/>
<dbReference type="PRINTS" id="PR00385">
    <property type="entry name" value="P450"/>
</dbReference>
<evidence type="ECO:0000256" key="40">
    <source>
        <dbReference type="ARBA" id="ARBA00054645"/>
    </source>
</evidence>
<dbReference type="InterPro" id="IPR001128">
    <property type="entry name" value="Cyt_P450"/>
</dbReference>
<evidence type="ECO:0000256" key="37">
    <source>
        <dbReference type="ARBA" id="ARBA00051817"/>
    </source>
</evidence>
<feature type="binding site" description="axial binding residue" evidence="46">
    <location>
        <position position="448"/>
    </location>
    <ligand>
        <name>heme</name>
        <dbReference type="ChEBI" id="CHEBI:30413"/>
    </ligand>
    <ligandPart>
        <name>Fe</name>
        <dbReference type="ChEBI" id="CHEBI:18248"/>
    </ligandPart>
</feature>
<evidence type="ECO:0000256" key="28">
    <source>
        <dbReference type="ARBA" id="ARBA00050430"/>
    </source>
</evidence>
<protein>
    <recommendedName>
        <fullName evidence="42">Cholesterol 24-hydroxylase</fullName>
        <ecNumber evidence="41">1.14.14.25</ecNumber>
    </recommendedName>
    <alternativeName>
        <fullName evidence="44">Cholesterol 24-monooxygenase</fullName>
    </alternativeName>
    <alternativeName>
        <fullName evidence="43">Cholesterol 24S-hydroxylase</fullName>
    </alternativeName>
    <alternativeName>
        <fullName evidence="45">Cytochrome P450 46A1</fullName>
    </alternativeName>
</protein>
<keyword evidence="15 46" id="KW-0408">Iron</keyword>
<comment type="function">
    <text evidence="40">P450 monooxygenase that plays a major role in cholesterol homeostasis in the brain. Primarily catalyzes the hydroxylation (with S stereochemistry) at C-24 of cholesterol side chain, triggering cholesterol diffusion out of neurons and its further degradation. By promoting constant cholesterol elimination in neurons, may activate the mevalonate pathway and coordinate the synthesis of new cholesterol and nonsterol isoprenoids involved in synaptic activity and learning. Further hydroxylates cholesterol derivatives and hormone steroids on both the ring and side chain of these molecules, converting them into active oxysterols involved in lipid signaling and biosynthesis. Acts as an epoxidase converting cholesta-5,24-dien-3beta-ol/desmosterol into (24S),25-epoxycholesterol, an abundant lipid ligand of nuclear NR1H2 and NR1H3 receptors shown to promote neurogenesis in developing brain. May also catalyze the oxidative metabolism of xenobiotics, such as clotrimazole.</text>
</comment>
<dbReference type="GO" id="GO:0005789">
    <property type="term" value="C:endoplasmic reticulum membrane"/>
    <property type="evidence" value="ECO:0007669"/>
    <property type="project" value="UniProtKB-SubCell"/>
</dbReference>
<evidence type="ECO:0000256" key="24">
    <source>
        <dbReference type="ARBA" id="ARBA00034110"/>
    </source>
</evidence>
<accession>A0A7M7N3I7</accession>
<dbReference type="Proteomes" id="UP000007110">
    <property type="component" value="Unassembled WGS sequence"/>
</dbReference>
<keyword evidence="50" id="KW-1185">Reference proteome</keyword>
<evidence type="ECO:0000256" key="46">
    <source>
        <dbReference type="PIRSR" id="PIRSR602401-1"/>
    </source>
</evidence>
<dbReference type="GO" id="GO:0005506">
    <property type="term" value="F:iron ion binding"/>
    <property type="evidence" value="ECO:0007669"/>
    <property type="project" value="InterPro"/>
</dbReference>
<dbReference type="InterPro" id="IPR017972">
    <property type="entry name" value="Cyt_P450_CS"/>
</dbReference>
<evidence type="ECO:0000256" key="16">
    <source>
        <dbReference type="ARBA" id="ARBA00023018"/>
    </source>
</evidence>
<evidence type="ECO:0000256" key="10">
    <source>
        <dbReference type="ARBA" id="ARBA00022723"/>
    </source>
</evidence>
<evidence type="ECO:0000256" key="1">
    <source>
        <dbReference type="ARBA" id="ARBA00001971"/>
    </source>
</evidence>
<dbReference type="FunFam" id="1.10.630.10:FF:000031">
    <property type="entry name" value="cholesterol 24-hydroxylase isoform X2"/>
    <property type="match status" value="1"/>
</dbReference>
<evidence type="ECO:0000256" key="13">
    <source>
        <dbReference type="ARBA" id="ARBA00022989"/>
    </source>
</evidence>
<evidence type="ECO:0000256" key="18">
    <source>
        <dbReference type="ARBA" id="ARBA00023098"/>
    </source>
</evidence>
<comment type="catalytic activity">
    <reaction evidence="33">
        <text>4beta-hydroxycholesterol + reduced [NADPH--hemoprotein reductase] + O2 = 4beta,24S-dihydroxycholesterol + oxidized [NADPH--hemoprotein reductase] + H2O + H(+)</text>
        <dbReference type="Rhea" id="RHEA:46392"/>
        <dbReference type="Rhea" id="RHEA-COMP:11964"/>
        <dbReference type="Rhea" id="RHEA-COMP:11965"/>
        <dbReference type="ChEBI" id="CHEBI:15377"/>
        <dbReference type="ChEBI" id="CHEBI:15378"/>
        <dbReference type="ChEBI" id="CHEBI:15379"/>
        <dbReference type="ChEBI" id="CHEBI:57618"/>
        <dbReference type="ChEBI" id="CHEBI:58210"/>
        <dbReference type="ChEBI" id="CHEBI:85778"/>
        <dbReference type="ChEBI" id="CHEBI:86087"/>
    </reaction>
    <physiologicalReaction direction="left-to-right" evidence="33">
        <dbReference type="Rhea" id="RHEA:46393"/>
    </physiologicalReaction>
</comment>
<dbReference type="OMA" id="VEWIMAT"/>
<evidence type="ECO:0000256" key="36">
    <source>
        <dbReference type="ARBA" id="ARBA00051763"/>
    </source>
</evidence>
<dbReference type="GO" id="GO:0030425">
    <property type="term" value="C:dendrite"/>
    <property type="evidence" value="ECO:0007669"/>
    <property type="project" value="UniProtKB-SubCell"/>
</dbReference>